<accession>A0A5Q4VEE8</accession>
<evidence type="ECO:0000313" key="2">
    <source>
        <dbReference type="Proteomes" id="UP000321899"/>
    </source>
</evidence>
<sequence>MVTQNLEAISVSKHGEYVWIRSHNYHYAKRFMYFPLVGAEFAKACLSFPVLFMRDDSEQLFPVALLGLKEDNNLFVNPQGQWVGDYIPAQLRTYPFRIARTASDDKMVLCFDPDSALVMPEKLARGEKYSRIFDQEGNLSPDMKNLLHFYEQTDHNRRVTYAACKVLSEMNLFMEWDLKVQDKANGVPIVIKGFYRIDEAALEALPLEQLADLKNRGILTFIYSHLISTNLIERLEKMLEHQGRQEAAAQQVEDVDLDVLFGEDDDMLKF</sequence>
<gene>
    <name evidence="1" type="ORF">FIM25_06275</name>
</gene>
<dbReference type="AlphaFoldDB" id="A0A5Q4VEE8"/>
<dbReference type="Proteomes" id="UP000321899">
    <property type="component" value="Unassembled WGS sequence"/>
</dbReference>
<dbReference type="Pfam" id="PF07277">
    <property type="entry name" value="SapC"/>
    <property type="match status" value="1"/>
</dbReference>
<name>A0A5Q4VEE8_9BACT</name>
<organism evidence="1 2">
    <name type="scientific">Desulfobotulus mexicanus</name>
    <dbReference type="NCBI Taxonomy" id="2586642"/>
    <lineage>
        <taxon>Bacteria</taxon>
        <taxon>Pseudomonadati</taxon>
        <taxon>Thermodesulfobacteriota</taxon>
        <taxon>Desulfobacteria</taxon>
        <taxon>Desulfobacterales</taxon>
        <taxon>Desulfobacteraceae</taxon>
        <taxon>Desulfobotulus</taxon>
    </lineage>
</organism>
<proteinExistence type="predicted"/>
<protein>
    <submittedName>
        <fullName evidence="1">SapC family protein</fullName>
    </submittedName>
</protein>
<keyword evidence="2" id="KW-1185">Reference proteome</keyword>
<dbReference type="OrthoDB" id="9806524at2"/>
<dbReference type="InterPro" id="IPR010836">
    <property type="entry name" value="SapC"/>
</dbReference>
<comment type="caution">
    <text evidence="1">The sequence shown here is derived from an EMBL/GenBank/DDBJ whole genome shotgun (WGS) entry which is preliminary data.</text>
</comment>
<reference evidence="1 2" key="1">
    <citation type="submission" date="2019-06" db="EMBL/GenBank/DDBJ databases">
        <title>Desulfobotulus mexicanus sp. nov., a novel sulfate-reducing bacterium isolated from the sediment of an alkaline crater lake in Mexico.</title>
        <authorList>
            <person name="Hirschler-Rea A."/>
        </authorList>
    </citation>
    <scope>NUCLEOTIDE SEQUENCE [LARGE SCALE GENOMIC DNA]</scope>
    <source>
        <strain evidence="1 2">PAR22N</strain>
    </source>
</reference>
<evidence type="ECO:0000313" key="1">
    <source>
        <dbReference type="EMBL" id="TYT75306.1"/>
    </source>
</evidence>
<dbReference type="EMBL" id="VDMB01000005">
    <property type="protein sequence ID" value="TYT75306.1"/>
    <property type="molecule type" value="Genomic_DNA"/>
</dbReference>